<feature type="domain" description="Enoyl reductase (ER)" evidence="3">
    <location>
        <begin position="12"/>
        <end position="326"/>
    </location>
</feature>
<dbReference type="Gene3D" id="3.40.50.720">
    <property type="entry name" value="NAD(P)-binding Rossmann-like Domain"/>
    <property type="match status" value="1"/>
</dbReference>
<reference evidence="5" key="1">
    <citation type="journal article" date="2019" name="Int. J. Syst. Evol. Microbiol.">
        <title>The Global Catalogue of Microorganisms (GCM) 10K type strain sequencing project: providing services to taxonomists for standard genome sequencing and annotation.</title>
        <authorList>
            <consortium name="The Broad Institute Genomics Platform"/>
            <consortium name="The Broad Institute Genome Sequencing Center for Infectious Disease"/>
            <person name="Wu L."/>
            <person name="Ma J."/>
        </authorList>
    </citation>
    <scope>NUCLEOTIDE SEQUENCE [LARGE SCALE GENOMIC DNA]</scope>
    <source>
        <strain evidence="5">CCM 8749</strain>
    </source>
</reference>
<dbReference type="PANTHER" id="PTHR48106">
    <property type="entry name" value="QUINONE OXIDOREDUCTASE PIG3-RELATED"/>
    <property type="match status" value="1"/>
</dbReference>
<evidence type="ECO:0000313" key="4">
    <source>
        <dbReference type="EMBL" id="MFC5985623.1"/>
    </source>
</evidence>
<dbReference type="SUPFAM" id="SSF51735">
    <property type="entry name" value="NAD(P)-binding Rossmann-fold domains"/>
    <property type="match status" value="1"/>
</dbReference>
<dbReference type="Pfam" id="PF08240">
    <property type="entry name" value="ADH_N"/>
    <property type="match status" value="1"/>
</dbReference>
<keyword evidence="2" id="KW-0560">Oxidoreductase</keyword>
<dbReference type="SMART" id="SM00829">
    <property type="entry name" value="PKS_ER"/>
    <property type="match status" value="1"/>
</dbReference>
<evidence type="ECO:0000256" key="1">
    <source>
        <dbReference type="ARBA" id="ARBA00022857"/>
    </source>
</evidence>
<accession>A0ABW1IKN7</accession>
<gene>
    <name evidence="4" type="ORF">ACFPXP_04115</name>
</gene>
<dbReference type="Pfam" id="PF00107">
    <property type="entry name" value="ADH_zinc_N"/>
    <property type="match status" value="1"/>
</dbReference>
<dbReference type="InterPro" id="IPR020843">
    <property type="entry name" value="ER"/>
</dbReference>
<evidence type="ECO:0000256" key="2">
    <source>
        <dbReference type="ARBA" id="ARBA00023002"/>
    </source>
</evidence>
<dbReference type="InterPro" id="IPR013154">
    <property type="entry name" value="ADH-like_N"/>
</dbReference>
<keyword evidence="5" id="KW-1185">Reference proteome</keyword>
<dbReference type="CDD" id="cd05282">
    <property type="entry name" value="ETR_like"/>
    <property type="match status" value="1"/>
</dbReference>
<proteinExistence type="predicted"/>
<sequence length="332" mass="36286">MEAKCVTHHKFGIPREVLRIEHKTVQPPDDNDVLVRMLVRPINPSDLIPIRGSYSHRIELPNIPGYEGVGIIEDVGANVSKGLIGKRVLPLRGEGTWQQFVRTSADFAVAIPDTIDATTASQLYINPLTAWVICTEVLKLQSGDTVLVNAGGSSIGRVLAQLSRIIGFQLIAITRHDGYTKDLLRLGAAHVINTSEYPLFETVMQITKGMGADGAIDSVGGPAGNELASCLRPAGHFLSIGLLSGVQINWKEIFDKKNIHAGLFHLRGWNKTVSKSTWQDTFNRLIAFIADNKIEMMPAAFQYDLEQVAEAVRAVETSEYIGKAFLTSEGSV</sequence>
<name>A0ABW1IKN7_9BACL</name>
<evidence type="ECO:0000313" key="5">
    <source>
        <dbReference type="Proteomes" id="UP001596250"/>
    </source>
</evidence>
<dbReference type="InterPro" id="IPR011032">
    <property type="entry name" value="GroES-like_sf"/>
</dbReference>
<dbReference type="Gene3D" id="3.90.180.10">
    <property type="entry name" value="Medium-chain alcohol dehydrogenases, catalytic domain"/>
    <property type="match status" value="1"/>
</dbReference>
<dbReference type="SUPFAM" id="SSF50129">
    <property type="entry name" value="GroES-like"/>
    <property type="match status" value="1"/>
</dbReference>
<dbReference type="PANTHER" id="PTHR48106:SF2">
    <property type="entry name" value="ZN2+-BINDING DEHYDROGENASE"/>
    <property type="match status" value="1"/>
</dbReference>
<dbReference type="Proteomes" id="UP001596250">
    <property type="component" value="Unassembled WGS sequence"/>
</dbReference>
<comment type="caution">
    <text evidence="4">The sequence shown here is derived from an EMBL/GenBank/DDBJ whole genome shotgun (WGS) entry which is preliminary data.</text>
</comment>
<keyword evidence="1" id="KW-0521">NADP</keyword>
<dbReference type="RefSeq" id="WP_379892644.1">
    <property type="nucleotide sequence ID" value="NZ_CBCSCT010000018.1"/>
</dbReference>
<dbReference type="InterPro" id="IPR013149">
    <property type="entry name" value="ADH-like_C"/>
</dbReference>
<organism evidence="4 5">
    <name type="scientific">Marinicrinis lubricantis</name>
    <dbReference type="NCBI Taxonomy" id="2086470"/>
    <lineage>
        <taxon>Bacteria</taxon>
        <taxon>Bacillati</taxon>
        <taxon>Bacillota</taxon>
        <taxon>Bacilli</taxon>
        <taxon>Bacillales</taxon>
        <taxon>Paenibacillaceae</taxon>
    </lineage>
</organism>
<dbReference type="EMBL" id="JBHSQV010000028">
    <property type="protein sequence ID" value="MFC5985623.1"/>
    <property type="molecule type" value="Genomic_DNA"/>
</dbReference>
<protein>
    <submittedName>
        <fullName evidence="4">Zinc-dependent alcohol dehydrogenase family protein</fullName>
    </submittedName>
</protein>
<evidence type="ECO:0000259" key="3">
    <source>
        <dbReference type="SMART" id="SM00829"/>
    </source>
</evidence>
<dbReference type="InterPro" id="IPR036291">
    <property type="entry name" value="NAD(P)-bd_dom_sf"/>
</dbReference>